<dbReference type="SMART" id="SM00450">
    <property type="entry name" value="RHOD"/>
    <property type="match status" value="1"/>
</dbReference>
<dbReference type="Gene3D" id="3.40.250.10">
    <property type="entry name" value="Rhodanese-like domain"/>
    <property type="match status" value="1"/>
</dbReference>
<comment type="caution">
    <text evidence="2">The sequence shown here is derived from an EMBL/GenBank/DDBJ whole genome shotgun (WGS) entry which is preliminary data.</text>
</comment>
<organism evidence="2 3">
    <name type="scientific">Microbaculum marinisediminis</name>
    <dbReference type="NCBI Taxonomy" id="2931392"/>
    <lineage>
        <taxon>Bacteria</taxon>
        <taxon>Pseudomonadati</taxon>
        <taxon>Pseudomonadota</taxon>
        <taxon>Alphaproteobacteria</taxon>
        <taxon>Hyphomicrobiales</taxon>
        <taxon>Tepidamorphaceae</taxon>
        <taxon>Microbaculum</taxon>
    </lineage>
</organism>
<dbReference type="PROSITE" id="PS50206">
    <property type="entry name" value="RHODANESE_3"/>
    <property type="match status" value="1"/>
</dbReference>
<dbReference type="SUPFAM" id="SSF52821">
    <property type="entry name" value="Rhodanese/Cell cycle control phosphatase"/>
    <property type="match status" value="1"/>
</dbReference>
<evidence type="ECO:0000313" key="2">
    <source>
        <dbReference type="EMBL" id="MCT8972100.1"/>
    </source>
</evidence>
<dbReference type="InterPro" id="IPR044240">
    <property type="entry name" value="STR4-like"/>
</dbReference>
<reference evidence="2 3" key="1">
    <citation type="submission" date="2022-04" db="EMBL/GenBank/DDBJ databases">
        <authorList>
            <person name="Ye Y.-Q."/>
            <person name="Du Z.-J."/>
        </authorList>
    </citation>
    <scope>NUCLEOTIDE SEQUENCE [LARGE SCALE GENOMIC DNA]</scope>
    <source>
        <strain evidence="2 3">A6E488</strain>
    </source>
</reference>
<sequence length="145" mass="15637">MSVGGYQADVPASEVWRRLSEDHDALLIDVRSQAEWMFVGVPDLSSIGKEALLLEWQRYPGMLRNAEFVAQLRGALGGRGAGEDTALYFLCRSGGRSAAAAAAMTAAGYRNCFNVADGFEGRLDGTRHRGAVEGWKASGLPWVQS</sequence>
<name>A0AAW5QYL4_9HYPH</name>
<dbReference type="Pfam" id="PF00581">
    <property type="entry name" value="Rhodanese"/>
    <property type="match status" value="1"/>
</dbReference>
<keyword evidence="3" id="KW-1185">Reference proteome</keyword>
<accession>A0AAW5QYL4</accession>
<gene>
    <name evidence="2" type="ORF">MUB46_09555</name>
</gene>
<feature type="domain" description="Rhodanese" evidence="1">
    <location>
        <begin position="21"/>
        <end position="144"/>
    </location>
</feature>
<evidence type="ECO:0000259" key="1">
    <source>
        <dbReference type="PROSITE" id="PS50206"/>
    </source>
</evidence>
<dbReference type="PANTHER" id="PTHR47377">
    <property type="entry name" value="RHODANESE-LIKE DOMAIN-CONTAINING PROTEIN 4, CHLOROPLASTIC"/>
    <property type="match status" value="1"/>
</dbReference>
<proteinExistence type="predicted"/>
<dbReference type="InterPro" id="IPR036873">
    <property type="entry name" value="Rhodanese-like_dom_sf"/>
</dbReference>
<evidence type="ECO:0000313" key="3">
    <source>
        <dbReference type="Proteomes" id="UP001320898"/>
    </source>
</evidence>
<dbReference type="AlphaFoldDB" id="A0AAW5QYL4"/>
<dbReference type="InterPro" id="IPR001763">
    <property type="entry name" value="Rhodanese-like_dom"/>
</dbReference>
<dbReference type="Proteomes" id="UP001320898">
    <property type="component" value="Unassembled WGS sequence"/>
</dbReference>
<dbReference type="RefSeq" id="WP_261615677.1">
    <property type="nucleotide sequence ID" value="NZ_JALIDZ010000004.1"/>
</dbReference>
<dbReference type="PANTHER" id="PTHR47377:SF1">
    <property type="entry name" value="RHODANESE-LIKE DOMAIN-CONTAINING PROTEIN 4, CHLOROPLASTIC"/>
    <property type="match status" value="1"/>
</dbReference>
<protein>
    <submittedName>
        <fullName evidence="2">Rhodanese-like domain-containing protein</fullName>
    </submittedName>
</protein>
<dbReference type="EMBL" id="JALIDZ010000004">
    <property type="protein sequence ID" value="MCT8972100.1"/>
    <property type="molecule type" value="Genomic_DNA"/>
</dbReference>